<reference evidence="1 2" key="1">
    <citation type="submission" date="2016-03" db="EMBL/GenBank/DDBJ databases">
        <title>Chemosynthetic sulphur-oxidizing symbionts of marine invertebrate animals are capable of nitrogen fixation.</title>
        <authorList>
            <person name="Petersen J.M."/>
            <person name="Kemper A."/>
            <person name="Gruber-Vodicka H."/>
            <person name="Cardini U."/>
            <person name="Geest Mvander."/>
            <person name="Kleiner M."/>
            <person name="Bulgheresi S."/>
            <person name="Fussmann M."/>
            <person name="Herbold C."/>
            <person name="Seah B.K.B."/>
            <person name="Antony C.Paul."/>
            <person name="Liu D."/>
            <person name="Belitz A."/>
            <person name="Weber M."/>
        </authorList>
    </citation>
    <scope>NUCLEOTIDE SEQUENCE [LARGE SCALE GENOMIC DNA]</scope>
    <source>
        <strain evidence="1">G_D</strain>
    </source>
</reference>
<dbReference type="Proteomes" id="UP000094849">
    <property type="component" value="Unassembled WGS sequence"/>
</dbReference>
<accession>A0A1E2UQQ4</accession>
<comment type="caution">
    <text evidence="1">The sequence shown here is derived from an EMBL/GenBank/DDBJ whole genome shotgun (WGS) entry which is preliminary data.</text>
</comment>
<gene>
    <name evidence="1" type="ORF">A3196_09995</name>
</gene>
<dbReference type="AlphaFoldDB" id="A0A1E2UQQ4"/>
<sequence>MIIQVDSIMRLGRPIPESGFSGLNCWLVQFPDTQMYTGLYLRFVRTYTYIMEFIHKASYADRWNPWKVSRVVKNDHL</sequence>
<organism evidence="1 2">
    <name type="scientific">Candidatus Thiodiazotropha endoloripes</name>
    <dbReference type="NCBI Taxonomy" id="1818881"/>
    <lineage>
        <taxon>Bacteria</taxon>
        <taxon>Pseudomonadati</taxon>
        <taxon>Pseudomonadota</taxon>
        <taxon>Gammaproteobacteria</taxon>
        <taxon>Chromatiales</taxon>
        <taxon>Sedimenticolaceae</taxon>
        <taxon>Candidatus Thiodiazotropha</taxon>
    </lineage>
</organism>
<name>A0A1E2UQQ4_9GAMM</name>
<evidence type="ECO:0000313" key="1">
    <source>
        <dbReference type="EMBL" id="ODB97070.1"/>
    </source>
</evidence>
<dbReference type="STRING" id="1818881.A3196_09995"/>
<protein>
    <submittedName>
        <fullName evidence="1">Uncharacterized protein</fullName>
    </submittedName>
</protein>
<keyword evidence="2" id="KW-1185">Reference proteome</keyword>
<evidence type="ECO:0000313" key="2">
    <source>
        <dbReference type="Proteomes" id="UP000094849"/>
    </source>
</evidence>
<proteinExistence type="predicted"/>
<dbReference type="EMBL" id="LVJZ01000003">
    <property type="protein sequence ID" value="ODB97070.1"/>
    <property type="molecule type" value="Genomic_DNA"/>
</dbReference>